<evidence type="ECO:0000313" key="1">
    <source>
        <dbReference type="EMBL" id="GEB30707.1"/>
    </source>
</evidence>
<dbReference type="InterPro" id="IPR047111">
    <property type="entry name" value="YbaP-like"/>
</dbReference>
<dbReference type="AlphaFoldDB" id="A0A4Y3PB91"/>
<dbReference type="Pfam" id="PF01963">
    <property type="entry name" value="TraB_PrgY_gumN"/>
    <property type="match status" value="1"/>
</dbReference>
<organism evidence="1 2">
    <name type="scientific">Brevibacillus parabrevis</name>
    <dbReference type="NCBI Taxonomy" id="54914"/>
    <lineage>
        <taxon>Bacteria</taxon>
        <taxon>Bacillati</taxon>
        <taxon>Bacillota</taxon>
        <taxon>Bacilli</taxon>
        <taxon>Bacillales</taxon>
        <taxon>Paenibacillaceae</taxon>
        <taxon>Brevibacillus</taxon>
    </lineage>
</organism>
<accession>A0A4Y3PB91</accession>
<gene>
    <name evidence="1" type="ORF">BPA01_02870</name>
</gene>
<keyword evidence="2" id="KW-1185">Reference proteome</keyword>
<sequence length="462" mass="50785">MQRNNHWKKLGRWAGAGVLGLTILLGHVYPLKAAEPVQVPFLSEWSISTLNEGEKYGIFPLAWYKDESFLQPIPADKFADLLKATEKKLDQLGLKKKAALSWSDNRVATREAVAVSLHKLLANYEWPAGKGADVTALAPLEYMRKHGLVKGTSTGLELDQSATVEQAAVMASRVVEFANDLAGGGAKGLLWKVTKGQNTLYLLGSIHMGTTDMYPMQKTIRDAYEASDDLWVEADILAGDMNYMLEKMIYSDGTTLQDHVSAATYSKLQKALASMKLPENAFDGYKPFAVGLSLVTVGYTGSPEEGELAMLTGIDRYFLAKAMLEQKPIHELEGIKLQADLLSGVPAEQQEKELNVILDSLLSGKEPAASYQVLQDMQTKWVQGDLEGMTQVLSVEGQFDAGGLNQRLVGERDKNMANKLAQLLEQEGEHTSFVVVGSAHYALKGMVLDQLKEKGYQVERLK</sequence>
<proteinExistence type="predicted"/>
<dbReference type="CDD" id="cd14789">
    <property type="entry name" value="Tiki"/>
    <property type="match status" value="1"/>
</dbReference>
<evidence type="ECO:0000313" key="2">
    <source>
        <dbReference type="Proteomes" id="UP000316882"/>
    </source>
</evidence>
<dbReference type="RefSeq" id="WP_122962974.1">
    <property type="nucleotide sequence ID" value="NZ_BJMH01000001.1"/>
</dbReference>
<dbReference type="PANTHER" id="PTHR40590:SF1">
    <property type="entry name" value="CYTOPLASMIC PROTEIN"/>
    <property type="match status" value="1"/>
</dbReference>
<comment type="caution">
    <text evidence="1">The sequence shown here is derived from an EMBL/GenBank/DDBJ whole genome shotgun (WGS) entry which is preliminary data.</text>
</comment>
<reference evidence="1 2" key="1">
    <citation type="submission" date="2019-06" db="EMBL/GenBank/DDBJ databases">
        <title>Whole genome shotgun sequence of Brevibacillus parabrevis NBRC 12334.</title>
        <authorList>
            <person name="Hosoyama A."/>
            <person name="Uohara A."/>
            <person name="Ohji S."/>
            <person name="Ichikawa N."/>
        </authorList>
    </citation>
    <scope>NUCLEOTIDE SEQUENCE [LARGE SCALE GENOMIC DNA]</scope>
    <source>
        <strain evidence="1 2">NBRC 12334</strain>
    </source>
</reference>
<dbReference type="InterPro" id="IPR002816">
    <property type="entry name" value="TraB/PrgY/GumN_fam"/>
</dbReference>
<dbReference type="Proteomes" id="UP000316882">
    <property type="component" value="Unassembled WGS sequence"/>
</dbReference>
<dbReference type="STRING" id="54914.AV540_16545"/>
<evidence type="ECO:0008006" key="3">
    <source>
        <dbReference type="Google" id="ProtNLM"/>
    </source>
</evidence>
<dbReference type="EMBL" id="BJMH01000001">
    <property type="protein sequence ID" value="GEB30707.1"/>
    <property type="molecule type" value="Genomic_DNA"/>
</dbReference>
<name>A0A4Y3PB91_BREPA</name>
<dbReference type="PANTHER" id="PTHR40590">
    <property type="entry name" value="CYTOPLASMIC PROTEIN-RELATED"/>
    <property type="match status" value="1"/>
</dbReference>
<protein>
    <recommendedName>
        <fullName evidence="3">Polysaccharide biosynthesis protein GumN</fullName>
    </recommendedName>
</protein>